<dbReference type="InterPro" id="IPR017927">
    <property type="entry name" value="FAD-bd_FR_type"/>
</dbReference>
<comment type="cofactor">
    <cofactor evidence="1">
        <name>FAD</name>
        <dbReference type="ChEBI" id="CHEBI:57692"/>
    </cofactor>
</comment>
<keyword evidence="6" id="KW-1185">Reference proteome</keyword>
<dbReference type="Pfam" id="PF00175">
    <property type="entry name" value="NAD_binding_1"/>
    <property type="match status" value="1"/>
</dbReference>
<feature type="domain" description="2Fe-2S ferredoxin-type" evidence="3">
    <location>
        <begin position="12"/>
        <end position="102"/>
    </location>
</feature>
<protein>
    <submittedName>
        <fullName evidence="5">Oxidoreductase</fullName>
    </submittedName>
</protein>
<dbReference type="PANTHER" id="PTHR47354:SF5">
    <property type="entry name" value="PROTEIN RFBI"/>
    <property type="match status" value="1"/>
</dbReference>
<feature type="domain" description="FAD-binding FR-type" evidence="4">
    <location>
        <begin position="110"/>
        <end position="224"/>
    </location>
</feature>
<dbReference type="AlphaFoldDB" id="A0A221KD23"/>
<keyword evidence="2" id="KW-0411">Iron-sulfur</keyword>
<dbReference type="PROSITE" id="PS00197">
    <property type="entry name" value="2FE2S_FER_1"/>
    <property type="match status" value="1"/>
</dbReference>
<dbReference type="InterPro" id="IPR012675">
    <property type="entry name" value="Beta-grasp_dom_sf"/>
</dbReference>
<dbReference type="Pfam" id="PF00111">
    <property type="entry name" value="Fer2"/>
    <property type="match status" value="1"/>
</dbReference>
<dbReference type="SUPFAM" id="SSF54292">
    <property type="entry name" value="2Fe-2S ferredoxin-like"/>
    <property type="match status" value="1"/>
</dbReference>
<organism evidence="5 6">
    <name type="scientific">Vitreoscilla filiformis</name>
    <dbReference type="NCBI Taxonomy" id="63"/>
    <lineage>
        <taxon>Bacteria</taxon>
        <taxon>Pseudomonadati</taxon>
        <taxon>Pseudomonadota</taxon>
        <taxon>Betaproteobacteria</taxon>
        <taxon>Neisseriales</taxon>
        <taxon>Neisseriaceae</taxon>
        <taxon>Vitreoscilla</taxon>
    </lineage>
</organism>
<dbReference type="InterPro" id="IPR036010">
    <property type="entry name" value="2Fe-2S_ferredoxin-like_sf"/>
</dbReference>
<dbReference type="InterPro" id="IPR006058">
    <property type="entry name" value="2Fe2S_fd_BS"/>
</dbReference>
<dbReference type="InterPro" id="IPR008333">
    <property type="entry name" value="Cbr1-like_FAD-bd_dom"/>
</dbReference>
<dbReference type="SUPFAM" id="SSF52343">
    <property type="entry name" value="Ferredoxin reductase-like, C-terminal NADP-linked domain"/>
    <property type="match status" value="1"/>
</dbReference>
<dbReference type="InterPro" id="IPR017938">
    <property type="entry name" value="Riboflavin_synthase-like_b-brl"/>
</dbReference>
<dbReference type="GO" id="GO:0051537">
    <property type="term" value="F:2 iron, 2 sulfur cluster binding"/>
    <property type="evidence" value="ECO:0007669"/>
    <property type="project" value="UniProtKB-KW"/>
</dbReference>
<reference evidence="5 6" key="1">
    <citation type="submission" date="2017-07" db="EMBL/GenBank/DDBJ databases">
        <title>Complete Genome Sequence of the cosmetic ferment Vitreoscilla filiformis (ATCC15551).</title>
        <authorList>
            <person name="Contreras S."/>
            <person name="Sagory-Zalkind P."/>
            <person name="Blanquart H."/>
            <person name="Iltis A."/>
            <person name="Morand S.C."/>
        </authorList>
    </citation>
    <scope>NUCLEOTIDE SEQUENCE [LARGE SCALE GENOMIC DNA]</scope>
    <source>
        <strain evidence="5 6">ATCC 15551</strain>
    </source>
</reference>
<keyword evidence="2" id="KW-0001">2Fe-2S</keyword>
<dbReference type="RefSeq" id="WP_089415993.1">
    <property type="nucleotide sequence ID" value="NZ_CP022423.1"/>
</dbReference>
<evidence type="ECO:0000256" key="2">
    <source>
        <dbReference type="ARBA" id="ARBA00022714"/>
    </source>
</evidence>
<dbReference type="PRINTS" id="PR00410">
    <property type="entry name" value="PHEHYDRXLASE"/>
</dbReference>
<gene>
    <name evidence="5" type="ORF">VITFI_CDS0925</name>
</gene>
<dbReference type="PROSITE" id="PS51085">
    <property type="entry name" value="2FE2S_FER_2"/>
    <property type="match status" value="1"/>
</dbReference>
<dbReference type="PROSITE" id="PS51384">
    <property type="entry name" value="FAD_FR"/>
    <property type="match status" value="1"/>
</dbReference>
<dbReference type="InterPro" id="IPR039261">
    <property type="entry name" value="FNR_nucleotide-bd"/>
</dbReference>
<keyword evidence="2" id="KW-0408">Iron</keyword>
<dbReference type="Gene3D" id="3.40.50.80">
    <property type="entry name" value="Nucleotide-binding domain of ferredoxin-NADP reductase (FNR) module"/>
    <property type="match status" value="1"/>
</dbReference>
<keyword evidence="2" id="KW-0479">Metal-binding</keyword>
<dbReference type="Gene3D" id="2.40.30.10">
    <property type="entry name" value="Translation factors"/>
    <property type="match status" value="1"/>
</dbReference>
<evidence type="ECO:0000313" key="6">
    <source>
        <dbReference type="Proteomes" id="UP000199729"/>
    </source>
</evidence>
<evidence type="ECO:0000313" key="5">
    <source>
        <dbReference type="EMBL" id="ASM76703.1"/>
    </source>
</evidence>
<dbReference type="Gene3D" id="3.10.20.30">
    <property type="match status" value="1"/>
</dbReference>
<evidence type="ECO:0000259" key="3">
    <source>
        <dbReference type="PROSITE" id="PS51085"/>
    </source>
</evidence>
<proteinExistence type="predicted"/>
<dbReference type="PANTHER" id="PTHR47354">
    <property type="entry name" value="NADH OXIDOREDUCTASE HCR"/>
    <property type="match status" value="1"/>
</dbReference>
<dbReference type="InterPro" id="IPR001041">
    <property type="entry name" value="2Fe-2S_ferredoxin-type"/>
</dbReference>
<dbReference type="EMBL" id="CP022423">
    <property type="protein sequence ID" value="ASM76703.1"/>
    <property type="molecule type" value="Genomic_DNA"/>
</dbReference>
<name>A0A221KD23_VITFI</name>
<dbReference type="CDD" id="cd00207">
    <property type="entry name" value="fer2"/>
    <property type="match status" value="1"/>
</dbReference>
<dbReference type="GO" id="GO:0016491">
    <property type="term" value="F:oxidoreductase activity"/>
    <property type="evidence" value="ECO:0007669"/>
    <property type="project" value="InterPro"/>
</dbReference>
<dbReference type="OrthoDB" id="370747at2"/>
<evidence type="ECO:0000256" key="1">
    <source>
        <dbReference type="ARBA" id="ARBA00001974"/>
    </source>
</evidence>
<dbReference type="InterPro" id="IPR050415">
    <property type="entry name" value="MRET"/>
</dbReference>
<evidence type="ECO:0000259" key="4">
    <source>
        <dbReference type="PROSITE" id="PS51384"/>
    </source>
</evidence>
<dbReference type="Proteomes" id="UP000199729">
    <property type="component" value="Chromosome"/>
</dbReference>
<dbReference type="KEGG" id="vff:VITFI_CDS0925"/>
<dbReference type="Pfam" id="PF00970">
    <property type="entry name" value="FAD_binding_6"/>
    <property type="match status" value="1"/>
</dbReference>
<dbReference type="InterPro" id="IPR001433">
    <property type="entry name" value="OxRdtase_FAD/NAD-bd"/>
</dbReference>
<accession>A0A221KD23</accession>
<dbReference type="SUPFAM" id="SSF63380">
    <property type="entry name" value="Riboflavin synthase domain-like"/>
    <property type="match status" value="1"/>
</dbReference>
<sequence length="371" mass="39224">MDCAALTETPPLRAQLRTQDGLTFDVPCHAQQTLLDAAEAAGLRLNAQCRQGSCGACHAQVLSGAYVLGEHSPSALPKGAGAVLLCRTTLQSDAQVALPYGSERVGRGALPQHTAEVAELARDGEHVMRLVLRLLPDEPDGAAVAEFEPGQFVELELPPAVAVAAGLAGQRRAYSLANTGNWEGRLELLVRLHPQGRFANWLVHTAQVGDRLTVHGPQGAFGLKENGLRPRWFVAGGTGLAPMLSMLRRMAEFGEPHPARLFFGVNTEAELFGEELLAELQGTLPQLAVQRCVWRAGADWPGFAGSVVDALRAALAERLAQAGSDAAQVAWPDVYLCGPAGMVEAVQAVAAEVGVPANQMEAERFTVASGN</sequence>